<dbReference type="EMBL" id="LR796139">
    <property type="protein sequence ID" value="CAB4120855.1"/>
    <property type="molecule type" value="Genomic_DNA"/>
</dbReference>
<keyword evidence="1" id="KW-0812">Transmembrane</keyword>
<keyword evidence="1" id="KW-1133">Transmembrane helix</keyword>
<organism evidence="2">
    <name type="scientific">uncultured Caudovirales phage</name>
    <dbReference type="NCBI Taxonomy" id="2100421"/>
    <lineage>
        <taxon>Viruses</taxon>
        <taxon>Duplodnaviria</taxon>
        <taxon>Heunggongvirae</taxon>
        <taxon>Uroviricota</taxon>
        <taxon>Caudoviricetes</taxon>
        <taxon>Peduoviridae</taxon>
        <taxon>Maltschvirus</taxon>
        <taxon>Maltschvirus maltsch</taxon>
    </lineage>
</organism>
<evidence type="ECO:0008006" key="3">
    <source>
        <dbReference type="Google" id="ProtNLM"/>
    </source>
</evidence>
<accession>A0A6J5KH49</accession>
<gene>
    <name evidence="2" type="ORF">UFOVP1_2</name>
</gene>
<name>A0A6J5KH49_9CAUD</name>
<feature type="transmembrane region" description="Helical" evidence="1">
    <location>
        <begin position="101"/>
        <end position="129"/>
    </location>
</feature>
<proteinExistence type="predicted"/>
<feature type="transmembrane region" description="Helical" evidence="1">
    <location>
        <begin position="68"/>
        <end position="89"/>
    </location>
</feature>
<evidence type="ECO:0000256" key="1">
    <source>
        <dbReference type="SAM" id="Phobius"/>
    </source>
</evidence>
<evidence type="ECO:0000313" key="2">
    <source>
        <dbReference type="EMBL" id="CAB4120855.1"/>
    </source>
</evidence>
<keyword evidence="1" id="KW-0472">Membrane</keyword>
<protein>
    <recommendedName>
        <fullName evidence="3">Holin of 3TMs, for gene-transfer release</fullName>
    </recommendedName>
</protein>
<sequence>MGIPAATSLLSALPGGIGEFFASQARLDSAKLELQRQVVVEQYKMADQIAAGEVELGRSALAATSATFKYFTFFMWFGPFIMGIIYPAGSAYVFDNLAHMPIWYVQSCVTIMFTIWGIAVSAPVVGTIFSNLNDFLGDRRDHKLEMKKVDSEQYRKAFYDALRVAKGTVTQHDVDIDDAVLSKLAGDGSYSSNK</sequence>
<reference evidence="2" key="1">
    <citation type="submission" date="2020-04" db="EMBL/GenBank/DDBJ databases">
        <authorList>
            <person name="Chiriac C."/>
            <person name="Salcher M."/>
            <person name="Ghai R."/>
            <person name="Kavagutti S V."/>
        </authorList>
    </citation>
    <scope>NUCLEOTIDE SEQUENCE</scope>
</reference>